<evidence type="ECO:0000256" key="1">
    <source>
        <dbReference type="ARBA" id="ARBA00004514"/>
    </source>
</evidence>
<protein>
    <recommendedName>
        <fullName evidence="5">Flagellar protein FliT</fullName>
    </recommendedName>
</protein>
<keyword evidence="7" id="KW-1185">Reference proteome</keyword>
<dbReference type="EMBL" id="JAYXHS010000005">
    <property type="protein sequence ID" value="MEC5388133.1"/>
    <property type="molecule type" value="Genomic_DNA"/>
</dbReference>
<keyword evidence="6" id="KW-0969">Cilium</keyword>
<gene>
    <name evidence="6" type="ORF">VVD49_20535</name>
</gene>
<dbReference type="InterPro" id="IPR008622">
    <property type="entry name" value="FliT"/>
</dbReference>
<keyword evidence="3" id="KW-1005">Bacterial flagellum biogenesis</keyword>
<dbReference type="Pfam" id="PF05400">
    <property type="entry name" value="FliT"/>
    <property type="match status" value="1"/>
</dbReference>
<sequence>MGMQDNMVHYEAMCRLTGQMAEAARGNDWDLLGSLEREVATIREYLRAEDASDMAMDLSEAERERKRELILRMLADDREIRRHTEPWMASVRALLAGSAAERSVRKAYGSSH</sequence>
<accession>A0ABU6K8J8</accession>
<evidence type="ECO:0000256" key="5">
    <source>
        <dbReference type="ARBA" id="ARBA00093797"/>
    </source>
</evidence>
<dbReference type="RefSeq" id="WP_327601110.1">
    <property type="nucleotide sequence ID" value="NZ_JAYXHS010000005.1"/>
</dbReference>
<keyword evidence="6" id="KW-0966">Cell projection</keyword>
<dbReference type="Proteomes" id="UP001331561">
    <property type="component" value="Unassembled WGS sequence"/>
</dbReference>
<evidence type="ECO:0000313" key="6">
    <source>
        <dbReference type="EMBL" id="MEC5388133.1"/>
    </source>
</evidence>
<reference evidence="6 7" key="1">
    <citation type="submission" date="2024-01" db="EMBL/GenBank/DDBJ databases">
        <title>Uliginosibacterium soil sp. nov.</title>
        <authorList>
            <person name="Lv Y."/>
        </authorList>
    </citation>
    <scope>NUCLEOTIDE SEQUENCE [LARGE SCALE GENOMIC DNA]</scope>
    <source>
        <strain evidence="6 7">H3</strain>
    </source>
</reference>
<organism evidence="6 7">
    <name type="scientific">Uliginosibacterium silvisoli</name>
    <dbReference type="NCBI Taxonomy" id="3114758"/>
    <lineage>
        <taxon>Bacteria</taxon>
        <taxon>Pseudomonadati</taxon>
        <taxon>Pseudomonadota</taxon>
        <taxon>Betaproteobacteria</taxon>
        <taxon>Rhodocyclales</taxon>
        <taxon>Zoogloeaceae</taxon>
        <taxon>Uliginosibacterium</taxon>
    </lineage>
</organism>
<comment type="caution">
    <text evidence="6">The sequence shown here is derived from an EMBL/GenBank/DDBJ whole genome shotgun (WGS) entry which is preliminary data.</text>
</comment>
<dbReference type="Gene3D" id="1.20.58.380">
    <property type="entry name" value="Flagellar protein flit"/>
    <property type="match status" value="1"/>
</dbReference>
<proteinExistence type="predicted"/>
<evidence type="ECO:0000256" key="4">
    <source>
        <dbReference type="ARBA" id="ARBA00023186"/>
    </source>
</evidence>
<comment type="subcellular location">
    <subcellularLocation>
        <location evidence="1">Cytoplasm</location>
        <location evidence="1">Cytosol</location>
    </subcellularLocation>
</comment>
<evidence type="ECO:0000256" key="3">
    <source>
        <dbReference type="ARBA" id="ARBA00022795"/>
    </source>
</evidence>
<evidence type="ECO:0000313" key="7">
    <source>
        <dbReference type="Proteomes" id="UP001331561"/>
    </source>
</evidence>
<keyword evidence="6" id="KW-0282">Flagellum</keyword>
<name>A0ABU6K8J8_9RHOO</name>
<evidence type="ECO:0000256" key="2">
    <source>
        <dbReference type="ARBA" id="ARBA00022490"/>
    </source>
</evidence>
<keyword evidence="2" id="KW-0963">Cytoplasm</keyword>
<keyword evidence="4" id="KW-0143">Chaperone</keyword>